<evidence type="ECO:0000259" key="2">
    <source>
        <dbReference type="Pfam" id="PF16409"/>
    </source>
</evidence>
<evidence type="ECO:0000313" key="4">
    <source>
        <dbReference type="EMBL" id="MCH4551906.1"/>
    </source>
</evidence>
<feature type="signal peptide" evidence="1">
    <location>
        <begin position="1"/>
        <end position="24"/>
    </location>
</feature>
<dbReference type="Pfam" id="PF18942">
    <property type="entry name" value="DUF5689"/>
    <property type="match status" value="1"/>
</dbReference>
<reference evidence="4" key="1">
    <citation type="submission" date="2022-02" db="EMBL/GenBank/DDBJ databases">
        <title>Aestuariibaculum sp., a marine bacterium isolated from sediment in Guangxi.</title>
        <authorList>
            <person name="Ying J."/>
        </authorList>
    </citation>
    <scope>NUCLEOTIDE SEQUENCE</scope>
    <source>
        <strain evidence="4">L182</strain>
    </source>
</reference>
<dbReference type="InterPro" id="IPR043744">
    <property type="entry name" value="DUF5689"/>
</dbReference>
<gene>
    <name evidence="4" type="ORF">MKW35_04685</name>
</gene>
<dbReference type="RefSeq" id="WP_240572226.1">
    <property type="nucleotide sequence ID" value="NZ_CP136709.1"/>
</dbReference>
<proteinExistence type="predicted"/>
<evidence type="ECO:0000313" key="5">
    <source>
        <dbReference type="Proteomes" id="UP001156141"/>
    </source>
</evidence>
<feature type="chain" id="PRO_5045051352" evidence="1">
    <location>
        <begin position="25"/>
        <end position="449"/>
    </location>
</feature>
<accession>A0ABS9RHB2</accession>
<dbReference type="Proteomes" id="UP001156141">
    <property type="component" value="Unassembled WGS sequence"/>
</dbReference>
<sequence length="449" mass="49391">MKTTTIYLTLALSFVLALTSCVHDDDYSIPSVEVEEPNIKDEDKTTISIVKDMYAGGLVDFGESNNGGKLYIEGYVVSNDEAGNLYKVLIIQDKPEDPTAAIQLDVDVTSLYALYKPGQKVYIVLNDPDRKDSLGNKLSPLGMDEFNGVLHIGAIEGTSVGRISAFDFNKYIIRSAEVANIVPKVITPSEFSDNYINMLVQIDNMQLSSSEVGQPYGNADNTFTVNRYLKNCEDNSQTIIRNSGFADFKGKPFPAGQGSIVAVFSKYNSDYQLFIRDTEDVMFDGSRCDPLFEDSFSSGNLNKWTTYSVVGDQVWYYNTFGNPNDSATMSGYSSGNKDNEDWLISKAIDLSSVTSATLTFQTVKRYAGNDIELYMCTDYMGGDPTTDGTWVQLTADFDTNINSWSSWTDSGDVDVSAAAGGNLFIAFKYTSTTSASSTYEIDNVQVFGE</sequence>
<dbReference type="NCBIfam" id="NF038128">
    <property type="entry name" value="choice_anch_J"/>
    <property type="match status" value="1"/>
</dbReference>
<dbReference type="Pfam" id="PF16409">
    <property type="entry name" value="DUF5017"/>
    <property type="match status" value="1"/>
</dbReference>
<keyword evidence="1" id="KW-0732">Signal</keyword>
<evidence type="ECO:0000259" key="3">
    <source>
        <dbReference type="Pfam" id="PF18942"/>
    </source>
</evidence>
<dbReference type="InterPro" id="IPR032185">
    <property type="entry name" value="DUF5017"/>
</dbReference>
<organism evidence="4 5">
    <name type="scientific">Aestuariibaculum lutulentum</name>
    <dbReference type="NCBI Taxonomy" id="2920935"/>
    <lineage>
        <taxon>Bacteria</taxon>
        <taxon>Pseudomonadati</taxon>
        <taxon>Bacteroidota</taxon>
        <taxon>Flavobacteriia</taxon>
        <taxon>Flavobacteriales</taxon>
        <taxon>Flavobacteriaceae</taxon>
    </lineage>
</organism>
<name>A0ABS9RHB2_9FLAO</name>
<feature type="domain" description="DUF5017" evidence="2">
    <location>
        <begin position="319"/>
        <end position="439"/>
    </location>
</feature>
<protein>
    <submittedName>
        <fullName evidence="4">DUF5689 domain-containing protein</fullName>
    </submittedName>
</protein>
<evidence type="ECO:0000256" key="1">
    <source>
        <dbReference type="SAM" id="SignalP"/>
    </source>
</evidence>
<dbReference type="Gene3D" id="2.60.120.200">
    <property type="match status" value="1"/>
</dbReference>
<keyword evidence="5" id="KW-1185">Reference proteome</keyword>
<feature type="domain" description="DUF5689" evidence="3">
    <location>
        <begin position="44"/>
        <end position="281"/>
    </location>
</feature>
<dbReference type="PROSITE" id="PS51257">
    <property type="entry name" value="PROKAR_LIPOPROTEIN"/>
    <property type="match status" value="1"/>
</dbReference>
<comment type="caution">
    <text evidence="4">The sequence shown here is derived from an EMBL/GenBank/DDBJ whole genome shotgun (WGS) entry which is preliminary data.</text>
</comment>
<dbReference type="EMBL" id="JAKVQD010000001">
    <property type="protein sequence ID" value="MCH4551906.1"/>
    <property type="molecule type" value="Genomic_DNA"/>
</dbReference>